<dbReference type="EMBL" id="CAJNOQ010003950">
    <property type="protein sequence ID" value="CAF1037525.1"/>
    <property type="molecule type" value="Genomic_DNA"/>
</dbReference>
<evidence type="ECO:0000256" key="2">
    <source>
        <dbReference type="SAM" id="Phobius"/>
    </source>
</evidence>
<dbReference type="InterPro" id="IPR056604">
    <property type="entry name" value="GBF1-like_TPR"/>
</dbReference>
<dbReference type="GO" id="GO:0016192">
    <property type="term" value="P:vesicle-mediated transport"/>
    <property type="evidence" value="ECO:0007669"/>
    <property type="project" value="UniProtKB-ARBA"/>
</dbReference>
<dbReference type="InterPro" id="IPR032691">
    <property type="entry name" value="Mon2/Sec7/BIG1-like_HUS"/>
</dbReference>
<dbReference type="GO" id="GO:0012505">
    <property type="term" value="C:endomembrane system"/>
    <property type="evidence" value="ECO:0007669"/>
    <property type="project" value="UniProtKB-ARBA"/>
</dbReference>
<feature type="compositionally biased region" description="Polar residues" evidence="1">
    <location>
        <begin position="1537"/>
        <end position="1550"/>
    </location>
</feature>
<dbReference type="PANTHER" id="PTHR10663">
    <property type="entry name" value="GUANYL-NUCLEOTIDE EXCHANGE FACTOR"/>
    <property type="match status" value="1"/>
</dbReference>
<feature type="region of interest" description="Disordered" evidence="1">
    <location>
        <begin position="1"/>
        <end position="30"/>
    </location>
</feature>
<organism evidence="4 6">
    <name type="scientific">Didymodactylos carnosus</name>
    <dbReference type="NCBI Taxonomy" id="1234261"/>
    <lineage>
        <taxon>Eukaryota</taxon>
        <taxon>Metazoa</taxon>
        <taxon>Spiralia</taxon>
        <taxon>Gnathifera</taxon>
        <taxon>Rotifera</taxon>
        <taxon>Eurotatoria</taxon>
        <taxon>Bdelloidea</taxon>
        <taxon>Philodinida</taxon>
        <taxon>Philodinidae</taxon>
        <taxon>Didymodactylos</taxon>
    </lineage>
</organism>
<gene>
    <name evidence="4" type="ORF">GPM918_LOCUS15605</name>
    <name evidence="5" type="ORF">SRO942_LOCUS15605</name>
</gene>
<dbReference type="Gene3D" id="1.10.220.20">
    <property type="match status" value="1"/>
</dbReference>
<dbReference type="Pfam" id="PF23325">
    <property type="entry name" value="TPR_28"/>
    <property type="match status" value="1"/>
</dbReference>
<feature type="non-terminal residue" evidence="4">
    <location>
        <position position="1"/>
    </location>
</feature>
<feature type="compositionally biased region" description="Low complexity" evidence="1">
    <location>
        <begin position="1194"/>
        <end position="1206"/>
    </location>
</feature>
<dbReference type="EMBL" id="CAJOBC010003950">
    <property type="protein sequence ID" value="CAF3808043.1"/>
    <property type="molecule type" value="Genomic_DNA"/>
</dbReference>
<dbReference type="SMART" id="SM00222">
    <property type="entry name" value="Sec7"/>
    <property type="match status" value="1"/>
</dbReference>
<dbReference type="Pfam" id="PF01369">
    <property type="entry name" value="Sec7"/>
    <property type="match status" value="1"/>
</dbReference>
<feature type="compositionally biased region" description="Low complexity" evidence="1">
    <location>
        <begin position="1526"/>
        <end position="1536"/>
    </location>
</feature>
<dbReference type="InterPro" id="IPR000904">
    <property type="entry name" value="Sec7_dom"/>
</dbReference>
<feature type="compositionally biased region" description="Low complexity" evidence="1">
    <location>
        <begin position="1"/>
        <end position="14"/>
    </location>
</feature>
<evidence type="ECO:0000313" key="5">
    <source>
        <dbReference type="EMBL" id="CAF3808043.1"/>
    </source>
</evidence>
<dbReference type="OrthoDB" id="10258608at2759"/>
<dbReference type="GO" id="GO:0032012">
    <property type="term" value="P:regulation of ARF protein signal transduction"/>
    <property type="evidence" value="ECO:0007669"/>
    <property type="project" value="InterPro"/>
</dbReference>
<evidence type="ECO:0000313" key="4">
    <source>
        <dbReference type="EMBL" id="CAF1037525.1"/>
    </source>
</evidence>
<proteinExistence type="predicted"/>
<feature type="compositionally biased region" description="Polar residues" evidence="1">
    <location>
        <begin position="1470"/>
        <end position="1498"/>
    </location>
</feature>
<sequence length="1550" mass="175712">NPTSSSSRLISESSYVKIDDNESSTADKPTAIDEATTYLETNPLVVNESSLTNGENNETTQSTVLTIEPFNESNSSLPTLTSSTTVQPTSTYDKTDKEHSQQLQDKYYDNPVNEGEYINPRGIRFTTATNTKEPLTPYGWSCVRGLFRFLATLINSYDKNNTEYMMTVGLNLLTVALEAGADYIANYSLLLSIVKDLLCKNLIGILNNGRLPLFTSALRVSFLIFESLRTHLKYQLEFFITRLMELIVSEQSKITVEQKEIALETIVQLLRIPGLPAELYLNYDCDLYCTNLFEELAKMLSKNSFPVAGLTSTHILSLDALLSVIDHIELECQCQLQKQKNDSAAQGLTRPVPSGYALALSMQNIDTNRAITPRESRHGPCIRQNRMQISTNLPTQDDLKKIKHEKKLLRQGSELFNSNPSTGIAFLQEYHLLSDPLQPQEIIKFLKDNPLLDKRVIGEYLSNKKQAHLLEDYVKTFNFDDIRVDEAIRIYLSEFRLPGEAPLISNLLDSFAKHWRLSNNLQFGNDDAAFTLAYACIMLNVDQHNSNVRKQSTPMTVDEFKRNLSKMNNKDNFDDKMLTDIYNAIKSEEIVMPAEHVGVLKDHYMWKMMLKRSQSQSTTDKFIHSPAGSYNYDIFTIIWGQTMAALSFVFEKSHYELVINKAMQGFNKCARIAAHYLMSDVFDNLVISLCKFTTLLNNREWVENLPIQFGLNRKARLAATVVFSIAHVHGDILRDGWKNLLECIIHLYKANLLPSVLVEVEDFLDPSGRTTLIKEQITQTPKTDIGLFSSLAFLLGGNDSQISSQKQPTVEEQEAIKVAQSCIEECHLEQLLQETKFLIIDSLNELIKALIYGCQGPEQLAGSDIKFDQDSAVFCLELLVKVVLQNRDRVTLIWTTVRHQFYSILVNANGNSFFVERACVGLLRIAARLLRREELASEVLASLRMFLLMKPPVIHQLSSEIAFGLHELLRTNAANIHKSDDWFTLFSLLEVVGAGAHPPPVLQTTMMSPQTPPKTFLHQTLSNSSKSTTDTGAQSDSECCATSNCQSSLCTEDVKDKGYTSDTELYHQSIYQRQVSGETDDSNIKKDYIVVSHDDLETIRTHQSIINQYKIDLNEKLSRHDRRALIKCCETLTFLVRDTAHVTPENFEYCIHCIRTFIEATVSSNQIQQQQKKAQQPLSKTTQRSKKRQTANDQLSSSSSSLSLSSSQNFQQQQFQTTTKIRQSTIDYDEDDDDETIKQEYQSLSLQLLDLMHTLHTRASSIYKSYSEEKIKSTHQRSDHTTTSSILWFKCWCPILQGMARLCCDYRRPVRSSALNYLQRSVLLPELHILSAQEWESVFNKVLFPLLLKLLESININDLYGVEETRVRVSQLLCRIFLQHLTPLLTLPTFTALWLTILDFMDKYMKSDQTDMLRESVRESLKNMLLVMHTTGLFNVGQQLTTISKDRIHSFLPGLWDEVFKMSPSPSIVQTLQQSTSQTDNISQETVTNSNETSSVMLNNVTPSTSEEENTTSAPITTIDNTVNASSTSSTQQSQSAGINRSVQSQIQEL</sequence>
<evidence type="ECO:0000259" key="3">
    <source>
        <dbReference type="PROSITE" id="PS50190"/>
    </source>
</evidence>
<dbReference type="PANTHER" id="PTHR10663:SF388">
    <property type="entry name" value="GOLGI-SPECIFIC BREFELDIN A-RESISTANCE GUANINE NUCLEOTIDE EXCHANGE FACTOR 1"/>
    <property type="match status" value="1"/>
</dbReference>
<evidence type="ECO:0000313" key="6">
    <source>
        <dbReference type="Proteomes" id="UP000663829"/>
    </source>
</evidence>
<dbReference type="InterPro" id="IPR035999">
    <property type="entry name" value="Sec7_dom_sf"/>
</dbReference>
<dbReference type="SUPFAM" id="SSF48425">
    <property type="entry name" value="Sec7 domain"/>
    <property type="match status" value="1"/>
</dbReference>
<feature type="region of interest" description="Disordered" evidence="1">
    <location>
        <begin position="71"/>
        <end position="102"/>
    </location>
</feature>
<dbReference type="GO" id="GO:0005737">
    <property type="term" value="C:cytoplasm"/>
    <property type="evidence" value="ECO:0007669"/>
    <property type="project" value="UniProtKB-ARBA"/>
</dbReference>
<accession>A0A814JGY5</accession>
<evidence type="ECO:0000256" key="1">
    <source>
        <dbReference type="SAM" id="MobiDB-lite"/>
    </source>
</evidence>
<dbReference type="Pfam" id="PF12783">
    <property type="entry name" value="Sec7-like_HUS"/>
    <property type="match status" value="1"/>
</dbReference>
<dbReference type="GO" id="GO:0005085">
    <property type="term" value="F:guanyl-nucleotide exchange factor activity"/>
    <property type="evidence" value="ECO:0007669"/>
    <property type="project" value="InterPro"/>
</dbReference>
<feature type="transmembrane region" description="Helical" evidence="2">
    <location>
        <begin position="1376"/>
        <end position="1397"/>
    </location>
</feature>
<name>A0A814JGY5_9BILA</name>
<keyword evidence="2" id="KW-0472">Membrane</keyword>
<feature type="region of interest" description="Disordered" evidence="1">
    <location>
        <begin position="1470"/>
        <end position="1550"/>
    </location>
</feature>
<dbReference type="InterPro" id="IPR023394">
    <property type="entry name" value="Sec7_C_sf"/>
</dbReference>
<keyword evidence="2" id="KW-0812">Transmembrane</keyword>
<feature type="region of interest" description="Disordered" evidence="1">
    <location>
        <begin position="1168"/>
        <end position="1206"/>
    </location>
</feature>
<dbReference type="CDD" id="cd00171">
    <property type="entry name" value="Sec7"/>
    <property type="match status" value="1"/>
</dbReference>
<dbReference type="Gene3D" id="1.10.1000.11">
    <property type="entry name" value="Arf Nucleotide-binding Site Opener,domain 2"/>
    <property type="match status" value="1"/>
</dbReference>
<dbReference type="Proteomes" id="UP000663829">
    <property type="component" value="Unassembled WGS sequence"/>
</dbReference>
<feature type="compositionally biased region" description="Polar residues" evidence="1">
    <location>
        <begin position="1514"/>
        <end position="1525"/>
    </location>
</feature>
<protein>
    <recommendedName>
        <fullName evidence="3">SEC7 domain-containing protein</fullName>
    </recommendedName>
</protein>
<comment type="caution">
    <text evidence="4">The sequence shown here is derived from an EMBL/GenBank/DDBJ whole genome shotgun (WGS) entry which is preliminary data.</text>
</comment>
<keyword evidence="6" id="KW-1185">Reference proteome</keyword>
<keyword evidence="2" id="KW-1133">Transmembrane helix</keyword>
<reference evidence="4" key="1">
    <citation type="submission" date="2021-02" db="EMBL/GenBank/DDBJ databases">
        <authorList>
            <person name="Nowell W R."/>
        </authorList>
    </citation>
    <scope>NUCLEOTIDE SEQUENCE</scope>
</reference>
<feature type="compositionally biased region" description="Low complexity" evidence="1">
    <location>
        <begin position="73"/>
        <end position="91"/>
    </location>
</feature>
<feature type="domain" description="SEC7" evidence="3">
    <location>
        <begin position="398"/>
        <end position="588"/>
    </location>
</feature>
<dbReference type="Proteomes" id="UP000681722">
    <property type="component" value="Unassembled WGS sequence"/>
</dbReference>
<dbReference type="PROSITE" id="PS50190">
    <property type="entry name" value="SEC7"/>
    <property type="match status" value="1"/>
</dbReference>